<dbReference type="GO" id="GO:0004789">
    <property type="term" value="F:thiamine-phosphate diphosphorylase activity"/>
    <property type="evidence" value="ECO:0007669"/>
    <property type="project" value="UniProtKB-EC"/>
</dbReference>
<organism evidence="4 5">
    <name type="scientific">Longimicrobium terrae</name>
    <dbReference type="NCBI Taxonomy" id="1639882"/>
    <lineage>
        <taxon>Bacteria</taxon>
        <taxon>Pseudomonadati</taxon>
        <taxon>Gemmatimonadota</taxon>
        <taxon>Longimicrobiia</taxon>
        <taxon>Longimicrobiales</taxon>
        <taxon>Longimicrobiaceae</taxon>
        <taxon>Longimicrobium</taxon>
    </lineage>
</organism>
<reference evidence="4 5" key="1">
    <citation type="submission" date="2020-08" db="EMBL/GenBank/DDBJ databases">
        <title>Genomic Encyclopedia of Type Strains, Phase IV (KMG-IV): sequencing the most valuable type-strain genomes for metagenomic binning, comparative biology and taxonomic classification.</title>
        <authorList>
            <person name="Goeker M."/>
        </authorList>
    </citation>
    <scope>NUCLEOTIDE SEQUENCE [LARGE SCALE GENOMIC DNA]</scope>
    <source>
        <strain evidence="4 5">DSM 29007</strain>
    </source>
</reference>
<keyword evidence="4" id="KW-0808">Transferase</keyword>
<dbReference type="InterPro" id="IPR036206">
    <property type="entry name" value="ThiamineP_synth_sf"/>
</dbReference>
<dbReference type="EC" id="2.5.1.3" evidence="4"/>
<feature type="domain" description="Thiamine phosphate synthase/TenI" evidence="3">
    <location>
        <begin position="21"/>
        <end position="185"/>
    </location>
</feature>
<dbReference type="PANTHER" id="PTHR20857:SF15">
    <property type="entry name" value="THIAMINE-PHOSPHATE SYNTHASE"/>
    <property type="match status" value="1"/>
</dbReference>
<sequence>MSGGPGALPFRLLAIGGRAQATPAAVRRLLESASSAAVLLREPGISPADLVVWAEEILPLCRAAGALLLVHADAEAARVSGADGVHLPERGDVAAARAILGPAALIGASRHDAAGIHAAAAAGADYATFSPIFPVDGKGPPLGLAVLAEVCAAAPIPVVALGGVTPALAPACLRAGACAVAAIRAAWGGGC</sequence>
<evidence type="ECO:0000313" key="5">
    <source>
        <dbReference type="Proteomes" id="UP000582837"/>
    </source>
</evidence>
<dbReference type="Pfam" id="PF02581">
    <property type="entry name" value="TMP-TENI"/>
    <property type="match status" value="1"/>
</dbReference>
<comment type="caution">
    <text evidence="4">The sequence shown here is derived from an EMBL/GenBank/DDBJ whole genome shotgun (WGS) entry which is preliminary data.</text>
</comment>
<dbReference type="CDD" id="cd00564">
    <property type="entry name" value="TMP_TenI"/>
    <property type="match status" value="1"/>
</dbReference>
<dbReference type="AlphaFoldDB" id="A0A841GZ44"/>
<dbReference type="RefSeq" id="WP_205761345.1">
    <property type="nucleotide sequence ID" value="NZ_JABDTL010000001.1"/>
</dbReference>
<evidence type="ECO:0000313" key="4">
    <source>
        <dbReference type="EMBL" id="MBB6071004.1"/>
    </source>
</evidence>
<dbReference type="EMBL" id="JACHIA010000006">
    <property type="protein sequence ID" value="MBB6071004.1"/>
    <property type="molecule type" value="Genomic_DNA"/>
</dbReference>
<dbReference type="Gene3D" id="3.20.20.70">
    <property type="entry name" value="Aldolase class I"/>
    <property type="match status" value="1"/>
</dbReference>
<keyword evidence="2" id="KW-0784">Thiamine biosynthesis</keyword>
<dbReference type="SUPFAM" id="SSF51391">
    <property type="entry name" value="Thiamin phosphate synthase"/>
    <property type="match status" value="1"/>
</dbReference>
<dbReference type="PANTHER" id="PTHR20857">
    <property type="entry name" value="THIAMINE-PHOSPHATE PYROPHOSPHORYLASE"/>
    <property type="match status" value="1"/>
</dbReference>
<name>A0A841GZ44_9BACT</name>
<protein>
    <submittedName>
        <fullName evidence="4">Thiamine-phosphate pyrophosphorylase</fullName>
        <ecNumber evidence="4">2.5.1.3</ecNumber>
    </submittedName>
</protein>
<dbReference type="InterPro" id="IPR013785">
    <property type="entry name" value="Aldolase_TIM"/>
</dbReference>
<dbReference type="Proteomes" id="UP000582837">
    <property type="component" value="Unassembled WGS sequence"/>
</dbReference>
<comment type="pathway">
    <text evidence="1">Cofactor biosynthesis; thiamine diphosphate biosynthesis.</text>
</comment>
<dbReference type="GO" id="GO:0005737">
    <property type="term" value="C:cytoplasm"/>
    <property type="evidence" value="ECO:0007669"/>
    <property type="project" value="TreeGrafter"/>
</dbReference>
<keyword evidence="5" id="KW-1185">Reference proteome</keyword>
<dbReference type="InterPro" id="IPR022998">
    <property type="entry name" value="ThiamineP_synth_TenI"/>
</dbReference>
<gene>
    <name evidence="4" type="ORF">HNQ61_002626</name>
</gene>
<accession>A0A841GZ44</accession>
<evidence type="ECO:0000256" key="1">
    <source>
        <dbReference type="ARBA" id="ARBA00004948"/>
    </source>
</evidence>
<dbReference type="GO" id="GO:0009228">
    <property type="term" value="P:thiamine biosynthetic process"/>
    <property type="evidence" value="ECO:0007669"/>
    <property type="project" value="UniProtKB-KW"/>
</dbReference>
<evidence type="ECO:0000256" key="2">
    <source>
        <dbReference type="ARBA" id="ARBA00022977"/>
    </source>
</evidence>
<proteinExistence type="predicted"/>
<evidence type="ECO:0000259" key="3">
    <source>
        <dbReference type="Pfam" id="PF02581"/>
    </source>
</evidence>